<dbReference type="GO" id="GO:0006308">
    <property type="term" value="P:DNA catabolic process"/>
    <property type="evidence" value="ECO:0007669"/>
    <property type="project" value="InterPro"/>
</dbReference>
<comment type="caution">
    <text evidence="3">The sequence shown here is derived from an EMBL/GenBank/DDBJ whole genome shotgun (WGS) entry which is preliminary data.</text>
</comment>
<dbReference type="InterPro" id="IPR020579">
    <property type="entry name" value="Exonuc_VII_lsu_C"/>
</dbReference>
<proteinExistence type="predicted"/>
<accession>A0A3D9BAJ9</accession>
<dbReference type="PANTHER" id="PTHR30008">
    <property type="entry name" value="EXODEOXYRIBONUCLEASE 7 LARGE SUBUNIT"/>
    <property type="match status" value="1"/>
</dbReference>
<reference evidence="3 4" key="1">
    <citation type="submission" date="2018-06" db="EMBL/GenBank/DDBJ databases">
        <title>Novel Chryseobacterium species.</title>
        <authorList>
            <person name="Newman J."/>
            <person name="Hugo C."/>
            <person name="Oosthuizen L."/>
            <person name="Charimba G."/>
        </authorList>
    </citation>
    <scope>NUCLEOTIDE SEQUENCE [LARGE SCALE GENOMIC DNA]</scope>
    <source>
        <strain evidence="3 4">7_F195</strain>
    </source>
</reference>
<evidence type="ECO:0000259" key="2">
    <source>
        <dbReference type="Pfam" id="PF02601"/>
    </source>
</evidence>
<keyword evidence="1" id="KW-0175">Coiled coil</keyword>
<dbReference type="InterPro" id="IPR003753">
    <property type="entry name" value="Exonuc_VII_L"/>
</dbReference>
<evidence type="ECO:0000313" key="3">
    <source>
        <dbReference type="EMBL" id="REC50222.1"/>
    </source>
</evidence>
<dbReference type="PANTHER" id="PTHR30008:SF0">
    <property type="entry name" value="EXODEOXYRIBONUCLEASE 7 LARGE SUBUNIT"/>
    <property type="match status" value="1"/>
</dbReference>
<protein>
    <recommendedName>
        <fullName evidence="2">Exonuclease VII large subunit C-terminal domain-containing protein</fullName>
    </recommendedName>
</protein>
<name>A0A3D9BAJ9_9FLAO</name>
<sequence>MYTMQGNELAYQIYSPGSVLGLFSNALKLNATVNLIYLKGRYAFGGGKAYGSYYYDNLFSESDNISIGIRISALLRSKIENNDVYTLRGYIEKSIKNSSVELRFVVDEIIQQEERAISEEELLRYELIQKKLEKGSKDLETMIRDKILKDEQIRVANIYGNNAIVQRDFAEGLDVSQKYFSVSDYTCNITSSTSIAARIKEIALSEYDIIALVRGGGDRQSMEAFNDIQLSELFIGLDAVTVTAIGHTVDETLLDKLADKRFHLPHDYGAGLHAVVEKLSHEKSNSRALLIDEVKKDVTKQFAEQVGTLEKQLKKKNEEFTEAQKTFKEQSENQAKAFTDQLKVRNEEVEKLKKDLSEKHGEQVKTLTEQLSKRTEEFQKFQETSARQLQETQKNFAEQQKQRQEEMDSYTKEIMLLHDKNMQSAINEKTASLKAGMESLQQENARLITEIENSKTDYVKIIMAAVVALILGFVAAKMI</sequence>
<dbReference type="GO" id="GO:0009318">
    <property type="term" value="C:exodeoxyribonuclease VII complex"/>
    <property type="evidence" value="ECO:0007669"/>
    <property type="project" value="InterPro"/>
</dbReference>
<dbReference type="AlphaFoldDB" id="A0A3D9BAJ9"/>
<dbReference type="OrthoDB" id="9802795at2"/>
<organism evidence="3 4">
    <name type="scientific">Chryseobacterium pennipullorum</name>
    <dbReference type="NCBI Taxonomy" id="2258963"/>
    <lineage>
        <taxon>Bacteria</taxon>
        <taxon>Pseudomonadati</taxon>
        <taxon>Bacteroidota</taxon>
        <taxon>Flavobacteriia</taxon>
        <taxon>Flavobacteriales</taxon>
        <taxon>Weeksellaceae</taxon>
        <taxon>Chryseobacterium group</taxon>
        <taxon>Chryseobacterium</taxon>
    </lineage>
</organism>
<dbReference type="EMBL" id="QNVV01000001">
    <property type="protein sequence ID" value="REC50222.1"/>
    <property type="molecule type" value="Genomic_DNA"/>
</dbReference>
<gene>
    <name evidence="3" type="ORF">DRF67_01435</name>
</gene>
<dbReference type="GO" id="GO:0008855">
    <property type="term" value="F:exodeoxyribonuclease VII activity"/>
    <property type="evidence" value="ECO:0007669"/>
    <property type="project" value="InterPro"/>
</dbReference>
<keyword evidence="4" id="KW-1185">Reference proteome</keyword>
<evidence type="ECO:0000256" key="1">
    <source>
        <dbReference type="SAM" id="Coils"/>
    </source>
</evidence>
<dbReference type="Pfam" id="PF02601">
    <property type="entry name" value="Exonuc_VII_L"/>
    <property type="match status" value="1"/>
</dbReference>
<dbReference type="Proteomes" id="UP000256257">
    <property type="component" value="Unassembled WGS sequence"/>
</dbReference>
<evidence type="ECO:0000313" key="4">
    <source>
        <dbReference type="Proteomes" id="UP000256257"/>
    </source>
</evidence>
<feature type="coiled-coil region" evidence="1">
    <location>
        <begin position="299"/>
        <end position="359"/>
    </location>
</feature>
<feature type="domain" description="Exonuclease VII large subunit C-terminal" evidence="2">
    <location>
        <begin position="190"/>
        <end position="402"/>
    </location>
</feature>